<proteinExistence type="predicted"/>
<protein>
    <submittedName>
        <fullName evidence="1">Uncharacterized protein</fullName>
    </submittedName>
</protein>
<evidence type="ECO:0000313" key="2">
    <source>
        <dbReference type="Proteomes" id="UP000187209"/>
    </source>
</evidence>
<dbReference type="OrthoDB" id="322882at2759"/>
<evidence type="ECO:0000313" key="1">
    <source>
        <dbReference type="EMBL" id="OMJ66762.1"/>
    </source>
</evidence>
<keyword evidence="2" id="KW-1185">Reference proteome</keyword>
<sequence>MSNALLFQYDKDHAEYIQSKDPQSLLLMLKRISHSQKIPYESRSQPLLRLLSDSADELMLNSLEISVFYIFLERFGWVEVGISLHFLLLYIGLSAKKSMGAYTNHIQEHFNKKIKNFEENFRKWEEHIKRYTGISLVEINEAYNHLLSENFENVVNYNFYVDEILQISPPYQIEGKDFLREHDNSNREDVVSLRDRDNSGEILDEIIKSVSKDKGILQGSEGAYSKINSICREYLVDTQTEEIIMSGGGRKKKANSFLVCLNGI</sequence>
<name>A0A1R2AQG5_9CILI</name>
<comment type="caution">
    <text evidence="1">The sequence shown here is derived from an EMBL/GenBank/DDBJ whole genome shotgun (WGS) entry which is preliminary data.</text>
</comment>
<accession>A0A1R2AQG5</accession>
<dbReference type="AlphaFoldDB" id="A0A1R2AQG5"/>
<dbReference type="EMBL" id="MPUH01001640">
    <property type="protein sequence ID" value="OMJ66762.1"/>
    <property type="molecule type" value="Genomic_DNA"/>
</dbReference>
<reference evidence="1 2" key="1">
    <citation type="submission" date="2016-11" db="EMBL/GenBank/DDBJ databases">
        <title>The macronuclear genome of Stentor coeruleus: a giant cell with tiny introns.</title>
        <authorList>
            <person name="Slabodnick M."/>
            <person name="Ruby J.G."/>
            <person name="Reiff S.B."/>
            <person name="Swart E.C."/>
            <person name="Gosai S."/>
            <person name="Prabakaran S."/>
            <person name="Witkowska E."/>
            <person name="Larue G.E."/>
            <person name="Fisher S."/>
            <person name="Freeman R.M."/>
            <person name="Gunawardena J."/>
            <person name="Chu W."/>
            <person name="Stover N.A."/>
            <person name="Gregory B.D."/>
            <person name="Nowacki M."/>
            <person name="Derisi J."/>
            <person name="Roy S.W."/>
            <person name="Marshall W.F."/>
            <person name="Sood P."/>
        </authorList>
    </citation>
    <scope>NUCLEOTIDE SEQUENCE [LARGE SCALE GENOMIC DNA]</scope>
    <source>
        <strain evidence="1">WM001</strain>
    </source>
</reference>
<organism evidence="1 2">
    <name type="scientific">Stentor coeruleus</name>
    <dbReference type="NCBI Taxonomy" id="5963"/>
    <lineage>
        <taxon>Eukaryota</taxon>
        <taxon>Sar</taxon>
        <taxon>Alveolata</taxon>
        <taxon>Ciliophora</taxon>
        <taxon>Postciliodesmatophora</taxon>
        <taxon>Heterotrichea</taxon>
        <taxon>Heterotrichida</taxon>
        <taxon>Stentoridae</taxon>
        <taxon>Stentor</taxon>
    </lineage>
</organism>
<dbReference type="Proteomes" id="UP000187209">
    <property type="component" value="Unassembled WGS sequence"/>
</dbReference>
<gene>
    <name evidence="1" type="ORF">SteCoe_36286</name>
</gene>